<evidence type="ECO:0000313" key="1">
    <source>
        <dbReference type="EMBL" id="VUZ45775.1"/>
    </source>
</evidence>
<sequence>MLSTGDREDPTRNEIKGRLAVDFKVRLSEVESSELLVFSLMSFFFKFHDMIPRFLEDFMSSIIRNF</sequence>
<name>A0A564YES3_HYMDI</name>
<keyword evidence="2" id="KW-1185">Reference proteome</keyword>
<protein>
    <submittedName>
        <fullName evidence="1">Uncharacterized protein</fullName>
    </submittedName>
</protein>
<dbReference type="EMBL" id="CABIJS010000188">
    <property type="protein sequence ID" value="VUZ45775.1"/>
    <property type="molecule type" value="Genomic_DNA"/>
</dbReference>
<proteinExistence type="predicted"/>
<reference evidence="1 2" key="1">
    <citation type="submission" date="2019-07" db="EMBL/GenBank/DDBJ databases">
        <authorList>
            <person name="Jastrzebski P J."/>
            <person name="Paukszto L."/>
            <person name="Jastrzebski P J."/>
        </authorList>
    </citation>
    <scope>NUCLEOTIDE SEQUENCE [LARGE SCALE GENOMIC DNA]</scope>
    <source>
        <strain evidence="1 2">WMS-il1</strain>
    </source>
</reference>
<organism evidence="1 2">
    <name type="scientific">Hymenolepis diminuta</name>
    <name type="common">Rat tapeworm</name>
    <dbReference type="NCBI Taxonomy" id="6216"/>
    <lineage>
        <taxon>Eukaryota</taxon>
        <taxon>Metazoa</taxon>
        <taxon>Spiralia</taxon>
        <taxon>Lophotrochozoa</taxon>
        <taxon>Platyhelminthes</taxon>
        <taxon>Cestoda</taxon>
        <taxon>Eucestoda</taxon>
        <taxon>Cyclophyllidea</taxon>
        <taxon>Hymenolepididae</taxon>
        <taxon>Hymenolepis</taxon>
    </lineage>
</organism>
<gene>
    <name evidence="1" type="ORF">WMSIL1_LOCUS5716</name>
</gene>
<dbReference type="Proteomes" id="UP000321570">
    <property type="component" value="Unassembled WGS sequence"/>
</dbReference>
<accession>A0A564YES3</accession>
<dbReference type="AlphaFoldDB" id="A0A564YES3"/>
<evidence type="ECO:0000313" key="2">
    <source>
        <dbReference type="Proteomes" id="UP000321570"/>
    </source>
</evidence>